<gene>
    <name evidence="2" type="ORF">GCM10023340_08290</name>
</gene>
<feature type="region of interest" description="Disordered" evidence="1">
    <location>
        <begin position="1"/>
        <end position="26"/>
    </location>
</feature>
<evidence type="ECO:0000313" key="3">
    <source>
        <dbReference type="Proteomes" id="UP001500221"/>
    </source>
</evidence>
<dbReference type="EMBL" id="BAABKG010000001">
    <property type="protein sequence ID" value="GAA5143269.1"/>
    <property type="molecule type" value="Genomic_DNA"/>
</dbReference>
<accession>A0ABP9PDE2</accession>
<name>A0ABP9PDE2_9ACTN</name>
<dbReference type="RefSeq" id="WP_345454815.1">
    <property type="nucleotide sequence ID" value="NZ_BAABKG010000001.1"/>
</dbReference>
<keyword evidence="3" id="KW-1185">Reference proteome</keyword>
<evidence type="ECO:0000256" key="1">
    <source>
        <dbReference type="SAM" id="MobiDB-lite"/>
    </source>
</evidence>
<evidence type="ECO:0000313" key="2">
    <source>
        <dbReference type="EMBL" id="GAA5143269.1"/>
    </source>
</evidence>
<organism evidence="2 3">
    <name type="scientific">Nocardioides marinquilinus</name>
    <dbReference type="NCBI Taxonomy" id="1210400"/>
    <lineage>
        <taxon>Bacteria</taxon>
        <taxon>Bacillati</taxon>
        <taxon>Actinomycetota</taxon>
        <taxon>Actinomycetes</taxon>
        <taxon>Propionibacteriales</taxon>
        <taxon>Nocardioidaceae</taxon>
        <taxon>Nocardioides</taxon>
    </lineage>
</organism>
<sequence length="133" mass="14389">MPTQRIDRFTVSAAPETQDDELDTTGQHADNLVWRDYELPNATGGGDDGKILIRLGVDAGEHDIVFHDLGATDHLAALGRAIDSLARIRAHLQTMYGGRGSFGRCLAYDARGERCLAGVSDPHRFPVETSDAA</sequence>
<proteinExistence type="predicted"/>
<comment type="caution">
    <text evidence="2">The sequence shown here is derived from an EMBL/GenBank/DDBJ whole genome shotgun (WGS) entry which is preliminary data.</text>
</comment>
<dbReference type="Proteomes" id="UP001500221">
    <property type="component" value="Unassembled WGS sequence"/>
</dbReference>
<protein>
    <submittedName>
        <fullName evidence="2">Uncharacterized protein</fullName>
    </submittedName>
</protein>
<reference evidence="3" key="1">
    <citation type="journal article" date="2019" name="Int. J. Syst. Evol. Microbiol.">
        <title>The Global Catalogue of Microorganisms (GCM) 10K type strain sequencing project: providing services to taxonomists for standard genome sequencing and annotation.</title>
        <authorList>
            <consortium name="The Broad Institute Genomics Platform"/>
            <consortium name="The Broad Institute Genome Sequencing Center for Infectious Disease"/>
            <person name="Wu L."/>
            <person name="Ma J."/>
        </authorList>
    </citation>
    <scope>NUCLEOTIDE SEQUENCE [LARGE SCALE GENOMIC DNA]</scope>
    <source>
        <strain evidence="3">JCM 18459</strain>
    </source>
</reference>